<keyword evidence="2" id="KW-1185">Reference proteome</keyword>
<sequence>MAFCVSHHASRPVRLPAWSMRQQEHLPRASFDWWLLGLAQFPTSCHLACQETRSCECLPSLMLVTLMKVKEMVNGERGSTDNGKEALIWLMWIARCATRTTLKDGTVGPRYLEVNAGNGGEKTDRDRMGGWQSVKGKLEVRDCRGCVSEIGQ</sequence>
<comment type="caution">
    <text evidence="1">The sequence shown here is derived from an EMBL/GenBank/DDBJ whole genome shotgun (WGS) entry which is preliminary data.</text>
</comment>
<organism evidence="1 2">
    <name type="scientific">Lasiosphaeria hispida</name>
    <dbReference type="NCBI Taxonomy" id="260671"/>
    <lineage>
        <taxon>Eukaryota</taxon>
        <taxon>Fungi</taxon>
        <taxon>Dikarya</taxon>
        <taxon>Ascomycota</taxon>
        <taxon>Pezizomycotina</taxon>
        <taxon>Sordariomycetes</taxon>
        <taxon>Sordariomycetidae</taxon>
        <taxon>Sordariales</taxon>
        <taxon>Lasiosphaeriaceae</taxon>
        <taxon>Lasiosphaeria</taxon>
    </lineage>
</organism>
<protein>
    <submittedName>
        <fullName evidence="1">Uncharacterized protein</fullName>
    </submittedName>
</protein>
<reference evidence="1" key="1">
    <citation type="journal article" date="2023" name="Mol. Phylogenet. Evol.">
        <title>Genome-scale phylogeny and comparative genomics of the fungal order Sordariales.</title>
        <authorList>
            <person name="Hensen N."/>
            <person name="Bonometti L."/>
            <person name="Westerberg I."/>
            <person name="Brannstrom I.O."/>
            <person name="Guillou S."/>
            <person name="Cros-Aarteil S."/>
            <person name="Calhoun S."/>
            <person name="Haridas S."/>
            <person name="Kuo A."/>
            <person name="Mondo S."/>
            <person name="Pangilinan J."/>
            <person name="Riley R."/>
            <person name="LaButti K."/>
            <person name="Andreopoulos B."/>
            <person name="Lipzen A."/>
            <person name="Chen C."/>
            <person name="Yan M."/>
            <person name="Daum C."/>
            <person name="Ng V."/>
            <person name="Clum A."/>
            <person name="Steindorff A."/>
            <person name="Ohm R.A."/>
            <person name="Martin F."/>
            <person name="Silar P."/>
            <person name="Natvig D.O."/>
            <person name="Lalanne C."/>
            <person name="Gautier V."/>
            <person name="Ament-Velasquez S.L."/>
            <person name="Kruys A."/>
            <person name="Hutchinson M.I."/>
            <person name="Powell A.J."/>
            <person name="Barry K."/>
            <person name="Miller A.N."/>
            <person name="Grigoriev I.V."/>
            <person name="Debuchy R."/>
            <person name="Gladieux P."/>
            <person name="Hiltunen Thoren M."/>
            <person name="Johannesson H."/>
        </authorList>
    </citation>
    <scope>NUCLEOTIDE SEQUENCE</scope>
    <source>
        <strain evidence="1">CBS 955.72</strain>
    </source>
</reference>
<dbReference type="AlphaFoldDB" id="A0AAJ0HMV9"/>
<dbReference type="EMBL" id="JAUIQD010000003">
    <property type="protein sequence ID" value="KAK3357816.1"/>
    <property type="molecule type" value="Genomic_DNA"/>
</dbReference>
<evidence type="ECO:0000313" key="2">
    <source>
        <dbReference type="Proteomes" id="UP001275084"/>
    </source>
</evidence>
<proteinExistence type="predicted"/>
<name>A0AAJ0HMV9_9PEZI</name>
<reference evidence="1" key="2">
    <citation type="submission" date="2023-06" db="EMBL/GenBank/DDBJ databases">
        <authorList>
            <consortium name="Lawrence Berkeley National Laboratory"/>
            <person name="Haridas S."/>
            <person name="Hensen N."/>
            <person name="Bonometti L."/>
            <person name="Westerberg I."/>
            <person name="Brannstrom I.O."/>
            <person name="Guillou S."/>
            <person name="Cros-Aarteil S."/>
            <person name="Calhoun S."/>
            <person name="Kuo A."/>
            <person name="Mondo S."/>
            <person name="Pangilinan J."/>
            <person name="Riley R."/>
            <person name="Labutti K."/>
            <person name="Andreopoulos B."/>
            <person name="Lipzen A."/>
            <person name="Chen C."/>
            <person name="Yanf M."/>
            <person name="Daum C."/>
            <person name="Ng V."/>
            <person name="Clum A."/>
            <person name="Steindorff A."/>
            <person name="Ohm R."/>
            <person name="Martin F."/>
            <person name="Silar P."/>
            <person name="Natvig D."/>
            <person name="Lalanne C."/>
            <person name="Gautier V."/>
            <person name="Ament-Velasquez S.L."/>
            <person name="Kruys A."/>
            <person name="Hutchinson M.I."/>
            <person name="Powell A.J."/>
            <person name="Barry K."/>
            <person name="Miller A.N."/>
            <person name="Grigoriev I.V."/>
            <person name="Debuchy R."/>
            <person name="Gladieux P."/>
            <person name="Thoren M.H."/>
            <person name="Johannesson H."/>
        </authorList>
    </citation>
    <scope>NUCLEOTIDE SEQUENCE</scope>
    <source>
        <strain evidence="1">CBS 955.72</strain>
    </source>
</reference>
<gene>
    <name evidence="1" type="ORF">B0T25DRAFT_170470</name>
</gene>
<dbReference type="Proteomes" id="UP001275084">
    <property type="component" value="Unassembled WGS sequence"/>
</dbReference>
<accession>A0AAJ0HMV9</accession>
<evidence type="ECO:0000313" key="1">
    <source>
        <dbReference type="EMBL" id="KAK3357816.1"/>
    </source>
</evidence>